<keyword evidence="2" id="KW-0963">Cytoplasm</keyword>
<organism evidence="9 10">
    <name type="scientific">Angomonas deanei</name>
    <dbReference type="NCBI Taxonomy" id="59799"/>
    <lineage>
        <taxon>Eukaryota</taxon>
        <taxon>Discoba</taxon>
        <taxon>Euglenozoa</taxon>
        <taxon>Kinetoplastea</taxon>
        <taxon>Metakinetoplastina</taxon>
        <taxon>Trypanosomatida</taxon>
        <taxon>Trypanosomatidae</taxon>
        <taxon>Strigomonadinae</taxon>
        <taxon>Angomonas</taxon>
    </lineage>
</organism>
<keyword evidence="10" id="KW-1185">Reference proteome</keyword>
<keyword evidence="8" id="KW-0472">Membrane</keyword>
<dbReference type="GO" id="GO:0005524">
    <property type="term" value="F:ATP binding"/>
    <property type="evidence" value="ECO:0007669"/>
    <property type="project" value="UniProtKB-KW"/>
</dbReference>
<gene>
    <name evidence="9" type="ORF">ADEAN_000808000</name>
</gene>
<reference evidence="9 10" key="1">
    <citation type="submission" date="2020-08" db="EMBL/GenBank/DDBJ databases">
        <authorList>
            <person name="Newling K."/>
            <person name="Davey J."/>
            <person name="Forrester S."/>
        </authorList>
    </citation>
    <scope>NUCLEOTIDE SEQUENCE [LARGE SCALE GENOMIC DNA]</scope>
    <source>
        <strain evidence="10">Crithidia deanei Carvalho (ATCC PRA-265)</strain>
    </source>
</reference>
<keyword evidence="5 9" id="KW-0418">Kinase</keyword>
<keyword evidence="6" id="KW-0067">ATP-binding</keyword>
<dbReference type="PROSITE" id="PS51219">
    <property type="entry name" value="DPCK"/>
    <property type="match status" value="1"/>
</dbReference>
<dbReference type="GO" id="GO:0015937">
    <property type="term" value="P:coenzyme A biosynthetic process"/>
    <property type="evidence" value="ECO:0007669"/>
    <property type="project" value="UniProtKB-KW"/>
</dbReference>
<evidence type="ECO:0000256" key="5">
    <source>
        <dbReference type="ARBA" id="ARBA00022777"/>
    </source>
</evidence>
<keyword evidence="8" id="KW-0812">Transmembrane</keyword>
<dbReference type="InterPro" id="IPR027417">
    <property type="entry name" value="P-loop_NTPase"/>
</dbReference>
<dbReference type="VEuPathDB" id="TriTrypDB:ADEAN_000808000"/>
<proteinExistence type="inferred from homology"/>
<evidence type="ECO:0000256" key="6">
    <source>
        <dbReference type="ARBA" id="ARBA00022840"/>
    </source>
</evidence>
<dbReference type="GO" id="GO:0004140">
    <property type="term" value="F:dephospho-CoA kinase activity"/>
    <property type="evidence" value="ECO:0007669"/>
    <property type="project" value="InterPro"/>
</dbReference>
<dbReference type="Gene3D" id="3.40.50.300">
    <property type="entry name" value="P-loop containing nucleotide triphosphate hydrolases"/>
    <property type="match status" value="1"/>
</dbReference>
<dbReference type="AlphaFoldDB" id="A0A7G2CL21"/>
<evidence type="ECO:0000256" key="8">
    <source>
        <dbReference type="SAM" id="Phobius"/>
    </source>
</evidence>
<dbReference type="EMBL" id="LR877161">
    <property type="protein sequence ID" value="CAD2220558.1"/>
    <property type="molecule type" value="Genomic_DNA"/>
</dbReference>
<protein>
    <submittedName>
        <fullName evidence="9">Dephospho-CoA kinase, putative</fullName>
    </submittedName>
</protein>
<evidence type="ECO:0000256" key="4">
    <source>
        <dbReference type="ARBA" id="ARBA00022741"/>
    </source>
</evidence>
<evidence type="ECO:0000256" key="3">
    <source>
        <dbReference type="ARBA" id="ARBA00022679"/>
    </source>
</evidence>
<name>A0A7G2CL21_9TRYP</name>
<evidence type="ECO:0000313" key="10">
    <source>
        <dbReference type="Proteomes" id="UP000515908"/>
    </source>
</evidence>
<feature type="transmembrane region" description="Helical" evidence="8">
    <location>
        <begin position="210"/>
        <end position="230"/>
    </location>
</feature>
<evidence type="ECO:0000256" key="1">
    <source>
        <dbReference type="ARBA" id="ARBA00009018"/>
    </source>
</evidence>
<evidence type="ECO:0000256" key="2">
    <source>
        <dbReference type="ARBA" id="ARBA00022490"/>
    </source>
</evidence>
<dbReference type="HAMAP" id="MF_00376">
    <property type="entry name" value="Dephospho_CoA_kinase"/>
    <property type="match status" value="1"/>
</dbReference>
<dbReference type="CDD" id="cd02022">
    <property type="entry name" value="DPCK"/>
    <property type="match status" value="1"/>
</dbReference>
<dbReference type="SUPFAM" id="SSF52540">
    <property type="entry name" value="P-loop containing nucleoside triphosphate hydrolases"/>
    <property type="match status" value="1"/>
</dbReference>
<dbReference type="NCBIfam" id="TIGR00152">
    <property type="entry name" value="dephospho-CoA kinase"/>
    <property type="match status" value="1"/>
</dbReference>
<dbReference type="FunFam" id="3.40.50.300:FF:000991">
    <property type="entry name" value="Dephospho-CoA kinase"/>
    <property type="match status" value="1"/>
</dbReference>
<accession>A0A7G2CL21</accession>
<evidence type="ECO:0000256" key="7">
    <source>
        <dbReference type="ARBA" id="ARBA00022993"/>
    </source>
</evidence>
<evidence type="ECO:0000313" key="9">
    <source>
        <dbReference type="EMBL" id="CAD2220558.1"/>
    </source>
</evidence>
<keyword evidence="4" id="KW-0547">Nucleotide-binding</keyword>
<keyword evidence="3" id="KW-0808">Transferase</keyword>
<comment type="similarity">
    <text evidence="1">Belongs to the CoaE family.</text>
</comment>
<dbReference type="PANTHER" id="PTHR10695:SF46">
    <property type="entry name" value="BIFUNCTIONAL COENZYME A SYNTHASE-RELATED"/>
    <property type="match status" value="1"/>
</dbReference>
<dbReference type="Proteomes" id="UP000515908">
    <property type="component" value="Chromosome 17"/>
</dbReference>
<keyword evidence="7" id="KW-0173">Coenzyme A biosynthesis</keyword>
<dbReference type="InterPro" id="IPR001977">
    <property type="entry name" value="Depp_CoAkinase"/>
</dbReference>
<dbReference type="Pfam" id="PF01121">
    <property type="entry name" value="CoaE"/>
    <property type="match status" value="1"/>
</dbReference>
<keyword evidence="8" id="KW-1133">Transmembrane helix</keyword>
<sequence length="232" mass="25935">MILIGLTGGIACGKSTVSTMLRDKHHLVIIDADEIVRDLQKPFAPCTRKIGERWPGCVDPTTGELNRAELGKIIFEDREARKALAGIMNGPIFRAIFQAIFRAWLTSSSGTVVVLDAPTLFETGVFTYFISNSLVIACTEEKQMERLKRRNDLEGEDARNRIRSQMSLERKKELAGYVINNDDSTEALATSVEDCVLWMKKQSRYKFSKMVYGALLAACVLPAGLVWWALSK</sequence>
<dbReference type="PANTHER" id="PTHR10695">
    <property type="entry name" value="DEPHOSPHO-COA KINASE-RELATED"/>
    <property type="match status" value="1"/>
</dbReference>